<dbReference type="KEGG" id="mpt:Mpe_B0411"/>
<keyword evidence="6 7" id="KW-0472">Membrane</keyword>
<keyword evidence="10" id="KW-1185">Reference proteome</keyword>
<accession>A2SNP7</accession>
<sequence length="417" mass="45435">MEAIADYTVVYLLPSAEGPTASPEPASPGMYRHESKFRARGEDDIVRQVVLKGGTVISMTRDRPVNSWMHSVPKEYKRQLLQATTFSCRGGMSPGRALQSVIENETGPLRARLEPALSILTSGGSCYEAIKAIDLYDETTLAIIESGELTGTIVDALETAAKHQDGRAAEQKIMFGAVTWTLMDILFSISGIAGNIWGMLPQAESSMQNVGPEAAERVERAIHMAYVINWALLFGTFLMLGLFAYCALGVMSKNSKWRSGADKALQKIPFFNAAVLESAIASSCTVANSLVKGGVSLITVSDIASRSTRNWQVRLFWDGVMRKLNQGETIARCFATTTLFTNAERLLLVSHTSREQLADTFGQVAAQRRLRAEAAAKKFSAFAFFGSLIYSSLAVCVTLWVSYLQYSAMMASNNSLG</sequence>
<comment type="similarity">
    <text evidence="2">Belongs to the GSP F family.</text>
</comment>
<dbReference type="GO" id="GO:0005886">
    <property type="term" value="C:plasma membrane"/>
    <property type="evidence" value="ECO:0007669"/>
    <property type="project" value="UniProtKB-SubCell"/>
</dbReference>
<evidence type="ECO:0000256" key="7">
    <source>
        <dbReference type="SAM" id="Phobius"/>
    </source>
</evidence>
<evidence type="ECO:0000256" key="4">
    <source>
        <dbReference type="ARBA" id="ARBA00022692"/>
    </source>
</evidence>
<dbReference type="Proteomes" id="UP000000366">
    <property type="component" value="Plasmid RPME01"/>
</dbReference>
<evidence type="ECO:0000313" key="10">
    <source>
        <dbReference type="Proteomes" id="UP000000366"/>
    </source>
</evidence>
<keyword evidence="9" id="KW-0614">Plasmid</keyword>
<organism evidence="9 10">
    <name type="scientific">Methylibium petroleiphilum (strain ATCC BAA-1232 / LMG 22953 / PM1)</name>
    <dbReference type="NCBI Taxonomy" id="420662"/>
    <lineage>
        <taxon>Bacteria</taxon>
        <taxon>Pseudomonadati</taxon>
        <taxon>Pseudomonadota</taxon>
        <taxon>Betaproteobacteria</taxon>
        <taxon>Burkholderiales</taxon>
        <taxon>Sphaerotilaceae</taxon>
        <taxon>Methylibium</taxon>
    </lineage>
</organism>
<evidence type="ECO:0000259" key="8">
    <source>
        <dbReference type="Pfam" id="PF00482"/>
    </source>
</evidence>
<dbReference type="Gene3D" id="1.20.81.30">
    <property type="entry name" value="Type II secretion system (T2SS), domain F"/>
    <property type="match status" value="2"/>
</dbReference>
<feature type="transmembrane region" description="Helical" evidence="7">
    <location>
        <begin position="173"/>
        <end position="197"/>
    </location>
</feature>
<feature type="domain" description="Type II secretion system protein GspF" evidence="8">
    <location>
        <begin position="288"/>
        <end position="393"/>
    </location>
</feature>
<reference evidence="9 10" key="1">
    <citation type="journal article" date="2007" name="J. Bacteriol.">
        <title>Whole-genome analysis of the methyl tert-butyl ether-degrading beta-proteobacterium Methylibium petroleiphilum PM1.</title>
        <authorList>
            <person name="Kane S.R."/>
            <person name="Chakicherla A.Y."/>
            <person name="Chain P.S.G."/>
            <person name="Schmidt R."/>
            <person name="Shin M.W."/>
            <person name="Legler T.C."/>
            <person name="Scow K.M."/>
            <person name="Larimer F.W."/>
            <person name="Lucas S.M."/>
            <person name="Richardson P.M."/>
            <person name="Hristova K.R."/>
        </authorList>
    </citation>
    <scope>NUCLEOTIDE SEQUENCE [LARGE SCALE GENOMIC DNA]</scope>
    <source>
        <strain evidence="10">ATCC BAA-1232 / LMG 22953 / PM1</strain>
        <plasmid evidence="9 10">RPME01</plasmid>
    </source>
</reference>
<dbReference type="PANTHER" id="PTHR30012">
    <property type="entry name" value="GENERAL SECRETION PATHWAY PROTEIN"/>
    <property type="match status" value="1"/>
</dbReference>
<dbReference type="Pfam" id="PF00482">
    <property type="entry name" value="T2SSF"/>
    <property type="match status" value="2"/>
</dbReference>
<evidence type="ECO:0000256" key="1">
    <source>
        <dbReference type="ARBA" id="ARBA00004651"/>
    </source>
</evidence>
<gene>
    <name evidence="9" type="primary">pilC</name>
    <name evidence="9" type="ordered locus">Mpe_B0411</name>
</gene>
<geneLocation type="plasmid" evidence="9 10">
    <name>RPME01</name>
</geneLocation>
<dbReference type="AlphaFoldDB" id="A2SNP7"/>
<proteinExistence type="inferred from homology"/>
<name>A2SNP7_METPP</name>
<feature type="transmembrane region" description="Helical" evidence="7">
    <location>
        <begin position="379"/>
        <end position="403"/>
    </location>
</feature>
<comment type="subcellular location">
    <subcellularLocation>
        <location evidence="1">Cell membrane</location>
        <topology evidence="1">Multi-pass membrane protein</topology>
    </subcellularLocation>
</comment>
<dbReference type="EMBL" id="CP000556">
    <property type="protein sequence ID" value="ABM97186.1"/>
    <property type="molecule type" value="Genomic_DNA"/>
</dbReference>
<keyword evidence="5 7" id="KW-1133">Transmembrane helix</keyword>
<dbReference type="HOGENOM" id="CLU_658573_0_0_4"/>
<feature type="domain" description="Type II secretion system protein GspF" evidence="8">
    <location>
        <begin position="89"/>
        <end position="191"/>
    </location>
</feature>
<evidence type="ECO:0000313" key="9">
    <source>
        <dbReference type="EMBL" id="ABM97186.1"/>
    </source>
</evidence>
<keyword evidence="4 7" id="KW-0812">Transmembrane</keyword>
<dbReference type="InterPro" id="IPR042094">
    <property type="entry name" value="T2SS_GspF_sf"/>
</dbReference>
<dbReference type="RefSeq" id="WP_011831774.1">
    <property type="nucleotide sequence ID" value="NC_008826.1"/>
</dbReference>
<evidence type="ECO:0000256" key="2">
    <source>
        <dbReference type="ARBA" id="ARBA00005745"/>
    </source>
</evidence>
<dbReference type="PANTHER" id="PTHR30012:SF0">
    <property type="entry name" value="TYPE II SECRETION SYSTEM PROTEIN F-RELATED"/>
    <property type="match status" value="1"/>
</dbReference>
<evidence type="ECO:0000256" key="5">
    <source>
        <dbReference type="ARBA" id="ARBA00022989"/>
    </source>
</evidence>
<evidence type="ECO:0000256" key="6">
    <source>
        <dbReference type="ARBA" id="ARBA00023136"/>
    </source>
</evidence>
<evidence type="ECO:0000256" key="3">
    <source>
        <dbReference type="ARBA" id="ARBA00022475"/>
    </source>
</evidence>
<protein>
    <submittedName>
        <fullName evidence="9">Pilus tip-associated protein</fullName>
    </submittedName>
</protein>
<dbReference type="InterPro" id="IPR018076">
    <property type="entry name" value="T2SS_GspF_dom"/>
</dbReference>
<dbReference type="InterPro" id="IPR003004">
    <property type="entry name" value="GspF/PilC"/>
</dbReference>
<keyword evidence="3" id="KW-1003">Cell membrane</keyword>
<feature type="transmembrane region" description="Helical" evidence="7">
    <location>
        <begin position="227"/>
        <end position="248"/>
    </location>
</feature>
<dbReference type="eggNOG" id="COG1459">
    <property type="taxonomic scope" value="Bacteria"/>
</dbReference>